<dbReference type="FunFam" id="3.80.30.20:FF:000001">
    <property type="entry name" value="tRNA-2-methylthio-N(6)-dimethylallyladenosine synthase 2"/>
    <property type="match status" value="1"/>
</dbReference>
<dbReference type="GO" id="GO:0140101">
    <property type="term" value="F:catalytic activity, acting on a tRNA"/>
    <property type="evidence" value="ECO:0007669"/>
    <property type="project" value="UniProtKB-ARBA"/>
</dbReference>
<dbReference type="Proteomes" id="UP000184080">
    <property type="component" value="Unassembled WGS sequence"/>
</dbReference>
<dbReference type="SFLD" id="SFLDF00274">
    <property type="entry name" value="ribosomal_protein_S12_methylth"/>
    <property type="match status" value="1"/>
</dbReference>
<dbReference type="InterPro" id="IPR012340">
    <property type="entry name" value="NA-bd_OB-fold"/>
</dbReference>
<dbReference type="InterPro" id="IPR007197">
    <property type="entry name" value="rSAM"/>
</dbReference>
<keyword evidence="3 8" id="KW-0808">Transferase</keyword>
<feature type="binding site" evidence="8">
    <location>
        <position position="165"/>
    </location>
    <ligand>
        <name>[4Fe-4S] cluster</name>
        <dbReference type="ChEBI" id="CHEBI:49883"/>
        <label>2</label>
        <note>4Fe-4S-S-AdoMet</note>
    </ligand>
</feature>
<evidence type="ECO:0000256" key="1">
    <source>
        <dbReference type="ARBA" id="ARBA00022485"/>
    </source>
</evidence>
<evidence type="ECO:0000313" key="13">
    <source>
        <dbReference type="Proteomes" id="UP000184080"/>
    </source>
</evidence>
<evidence type="ECO:0000256" key="2">
    <source>
        <dbReference type="ARBA" id="ARBA00022490"/>
    </source>
</evidence>
<dbReference type="FunFam" id="2.40.50.140:FF:000210">
    <property type="entry name" value="Ribosomal protein S12 methylthiotransferase RimO"/>
    <property type="match status" value="1"/>
</dbReference>
<sequence>MTRYVGGANLQKYKVGIISLGCDKNRIDSEIMLGSINKDFELTNKAEEADIIIINTCGFIEKAKQESINTILEMAEFKNKGNCKLLMATGCLTQRYGEELAELIPEIDVMLGVNDYIQINKFINEFIKNNKRIINCNYSDENINEGERIITTNKMSAYVRIAEGCDNYCTYCIIPKIRGKYRSRSMESILKEVNELVSQGVKEIILIAQDTTRYGMDLYGAKHLHSLIKDISKIPGVEWIRLLYCYPEELYDELIQEIASNKKVCNYLDLPIQHISNDVLKLMGRKTSKESILNIINTLRKNIPDIKLRTSIIVGFPGETEDNFKELKEFIEEIKFDNLGVFRYSKEEGSAAALMKDQIEENIKKQREKELMKLQKEIVIKLNQENVGKIYDVLIESENEEFYIGRNQGMAPDIDGMIFIDKKNPMNVGDIIPIKIMESTEYDLIGVVYYESSK</sequence>
<proteinExistence type="inferred from homology"/>
<dbReference type="PROSITE" id="PS01278">
    <property type="entry name" value="MTTASE_RADICAL"/>
    <property type="match status" value="1"/>
</dbReference>
<feature type="binding site" evidence="8">
    <location>
        <position position="57"/>
    </location>
    <ligand>
        <name>[4Fe-4S] cluster</name>
        <dbReference type="ChEBI" id="CHEBI:49883"/>
        <label>1</label>
    </ligand>
</feature>
<dbReference type="Gene3D" id="3.40.50.12160">
    <property type="entry name" value="Methylthiotransferase, N-terminal domain"/>
    <property type="match status" value="1"/>
</dbReference>
<keyword evidence="5 8" id="KW-0479">Metal-binding</keyword>
<dbReference type="GO" id="GO:0103039">
    <property type="term" value="F:protein methylthiotransferase activity"/>
    <property type="evidence" value="ECO:0007669"/>
    <property type="project" value="UniProtKB-EC"/>
</dbReference>
<dbReference type="InterPro" id="IPR058240">
    <property type="entry name" value="rSAM_sf"/>
</dbReference>
<dbReference type="GO" id="GO:0005840">
    <property type="term" value="C:ribosome"/>
    <property type="evidence" value="ECO:0007669"/>
    <property type="project" value="UniProtKB-KW"/>
</dbReference>
<feature type="binding site" evidence="8">
    <location>
        <position position="22"/>
    </location>
    <ligand>
        <name>[4Fe-4S] cluster</name>
        <dbReference type="ChEBI" id="CHEBI:49883"/>
        <label>1</label>
    </ligand>
</feature>
<dbReference type="HAMAP" id="MF_01865">
    <property type="entry name" value="MTTase_RimO"/>
    <property type="match status" value="1"/>
</dbReference>
<dbReference type="PROSITE" id="PS51918">
    <property type="entry name" value="RADICAL_SAM"/>
    <property type="match status" value="1"/>
</dbReference>
<evidence type="ECO:0000256" key="5">
    <source>
        <dbReference type="ARBA" id="ARBA00022723"/>
    </source>
</evidence>
<dbReference type="GO" id="GO:0051539">
    <property type="term" value="F:4 iron, 4 sulfur cluster binding"/>
    <property type="evidence" value="ECO:0007669"/>
    <property type="project" value="UniProtKB-UniRule"/>
</dbReference>
<dbReference type="SFLD" id="SFLDG01082">
    <property type="entry name" value="B12-binding_domain_containing"/>
    <property type="match status" value="1"/>
</dbReference>
<dbReference type="EMBL" id="FQZO01000001">
    <property type="protein sequence ID" value="SHI70898.1"/>
    <property type="molecule type" value="Genomic_DNA"/>
</dbReference>
<dbReference type="InterPro" id="IPR020612">
    <property type="entry name" value="Methylthiotransferase_CS"/>
</dbReference>
<comment type="similarity">
    <text evidence="8">Belongs to the methylthiotransferase family. RimO subfamily.</text>
</comment>
<keyword evidence="13" id="KW-1185">Reference proteome</keyword>
<accession>A0A1M6DD12</accession>
<dbReference type="SMART" id="SM00729">
    <property type="entry name" value="Elp3"/>
    <property type="match status" value="1"/>
</dbReference>
<keyword evidence="2 8" id="KW-0963">Cytoplasm</keyword>
<keyword evidence="12" id="KW-0689">Ribosomal protein</keyword>
<evidence type="ECO:0000256" key="4">
    <source>
        <dbReference type="ARBA" id="ARBA00022691"/>
    </source>
</evidence>
<dbReference type="Gene3D" id="3.80.30.20">
    <property type="entry name" value="tm_1862 like domain"/>
    <property type="match status" value="1"/>
</dbReference>
<feature type="domain" description="Radical SAM core" evidence="11">
    <location>
        <begin position="151"/>
        <end position="381"/>
    </location>
</feature>
<keyword evidence="6 8" id="KW-0408">Iron</keyword>
<keyword evidence="7 8" id="KW-0411">Iron-sulfur</keyword>
<dbReference type="InterPro" id="IPR006638">
    <property type="entry name" value="Elp3/MiaA/NifB-like_rSAM"/>
</dbReference>
<dbReference type="GO" id="GO:0046872">
    <property type="term" value="F:metal ion binding"/>
    <property type="evidence" value="ECO:0007669"/>
    <property type="project" value="UniProtKB-KW"/>
</dbReference>
<comment type="subcellular location">
    <subcellularLocation>
        <location evidence="8">Cytoplasm</location>
    </subcellularLocation>
</comment>
<evidence type="ECO:0000259" key="10">
    <source>
        <dbReference type="PROSITE" id="PS51449"/>
    </source>
</evidence>
<keyword evidence="12" id="KW-0687">Ribonucleoprotein</keyword>
<gene>
    <name evidence="8" type="primary">rimO</name>
    <name evidence="12" type="ORF">SAMN05444401_1415</name>
</gene>
<feature type="binding site" evidence="8">
    <location>
        <position position="169"/>
    </location>
    <ligand>
        <name>[4Fe-4S] cluster</name>
        <dbReference type="ChEBI" id="CHEBI:49883"/>
        <label>2</label>
        <note>4Fe-4S-S-AdoMet</note>
    </ligand>
</feature>
<feature type="domain" description="MTTase N-terminal" evidence="10">
    <location>
        <begin position="13"/>
        <end position="128"/>
    </location>
</feature>
<dbReference type="NCBIfam" id="TIGR00089">
    <property type="entry name" value="MiaB/RimO family radical SAM methylthiotransferase"/>
    <property type="match status" value="1"/>
</dbReference>
<comment type="catalytic activity">
    <reaction evidence="8">
        <text>L-aspartate(89)-[ribosomal protein uS12]-hydrogen + (sulfur carrier)-SH + AH2 + 2 S-adenosyl-L-methionine = 3-methylsulfanyl-L-aspartate(89)-[ribosomal protein uS12]-hydrogen + (sulfur carrier)-H + 5'-deoxyadenosine + L-methionine + A + S-adenosyl-L-homocysteine + 2 H(+)</text>
        <dbReference type="Rhea" id="RHEA:37087"/>
        <dbReference type="Rhea" id="RHEA-COMP:10460"/>
        <dbReference type="Rhea" id="RHEA-COMP:10461"/>
        <dbReference type="Rhea" id="RHEA-COMP:14737"/>
        <dbReference type="Rhea" id="RHEA-COMP:14739"/>
        <dbReference type="ChEBI" id="CHEBI:13193"/>
        <dbReference type="ChEBI" id="CHEBI:15378"/>
        <dbReference type="ChEBI" id="CHEBI:17319"/>
        <dbReference type="ChEBI" id="CHEBI:17499"/>
        <dbReference type="ChEBI" id="CHEBI:29917"/>
        <dbReference type="ChEBI" id="CHEBI:29961"/>
        <dbReference type="ChEBI" id="CHEBI:57844"/>
        <dbReference type="ChEBI" id="CHEBI:57856"/>
        <dbReference type="ChEBI" id="CHEBI:59789"/>
        <dbReference type="ChEBI" id="CHEBI:64428"/>
        <dbReference type="ChEBI" id="CHEBI:73599"/>
        <dbReference type="EC" id="2.8.4.4"/>
    </reaction>
</comment>
<dbReference type="PANTHER" id="PTHR43837">
    <property type="entry name" value="RIBOSOMAL PROTEIN S12 METHYLTHIOTRANSFERASE RIMO"/>
    <property type="match status" value="1"/>
</dbReference>
<dbReference type="PROSITE" id="PS51449">
    <property type="entry name" value="MTTASE_N"/>
    <property type="match status" value="1"/>
</dbReference>
<dbReference type="NCBIfam" id="TIGR01125">
    <property type="entry name" value="30S ribosomal protein S12 methylthiotransferase RimO"/>
    <property type="match status" value="1"/>
</dbReference>
<keyword evidence="4 8" id="KW-0949">S-adenosyl-L-methionine</keyword>
<dbReference type="STRING" id="1121298.SAMN05444401_1415"/>
<comment type="function">
    <text evidence="8">Catalyzes the methylthiolation of an aspartic acid residue of ribosomal protein uS12.</text>
</comment>
<evidence type="ECO:0000256" key="7">
    <source>
        <dbReference type="ARBA" id="ARBA00023014"/>
    </source>
</evidence>
<dbReference type="SUPFAM" id="SSF102114">
    <property type="entry name" value="Radical SAM enzymes"/>
    <property type="match status" value="1"/>
</dbReference>
<dbReference type="InterPro" id="IPR005840">
    <property type="entry name" value="Ribosomal_uS12_MeSTrfase_RimO"/>
</dbReference>
<feature type="domain" description="TRAM" evidence="9">
    <location>
        <begin position="384"/>
        <end position="450"/>
    </location>
</feature>
<dbReference type="Gene3D" id="2.40.50.140">
    <property type="entry name" value="Nucleic acid-binding proteins"/>
    <property type="match status" value="1"/>
</dbReference>
<evidence type="ECO:0000256" key="8">
    <source>
        <dbReference type="HAMAP-Rule" id="MF_01865"/>
    </source>
</evidence>
<dbReference type="InterPro" id="IPR038135">
    <property type="entry name" value="Methylthiotransferase_N_sf"/>
</dbReference>
<organism evidence="12 13">
    <name type="scientific">Clostridium amylolyticum</name>
    <dbReference type="NCBI Taxonomy" id="1121298"/>
    <lineage>
        <taxon>Bacteria</taxon>
        <taxon>Bacillati</taxon>
        <taxon>Bacillota</taxon>
        <taxon>Clostridia</taxon>
        <taxon>Eubacteriales</taxon>
        <taxon>Clostridiaceae</taxon>
        <taxon>Clostridium</taxon>
    </lineage>
</organism>
<dbReference type="Pfam" id="PF04055">
    <property type="entry name" value="Radical_SAM"/>
    <property type="match status" value="1"/>
</dbReference>
<feature type="binding site" evidence="8">
    <location>
        <position position="172"/>
    </location>
    <ligand>
        <name>[4Fe-4S] cluster</name>
        <dbReference type="ChEBI" id="CHEBI:49883"/>
        <label>2</label>
        <note>4Fe-4S-S-AdoMet</note>
    </ligand>
</feature>
<feature type="binding site" evidence="8">
    <location>
        <position position="91"/>
    </location>
    <ligand>
        <name>[4Fe-4S] cluster</name>
        <dbReference type="ChEBI" id="CHEBI:49883"/>
        <label>1</label>
    </ligand>
</feature>
<dbReference type="PROSITE" id="PS50926">
    <property type="entry name" value="TRAM"/>
    <property type="match status" value="1"/>
</dbReference>
<dbReference type="Pfam" id="PF18693">
    <property type="entry name" value="TRAM_2"/>
    <property type="match status" value="1"/>
</dbReference>
<dbReference type="GO" id="GO:0035600">
    <property type="term" value="P:tRNA methylthiolation"/>
    <property type="evidence" value="ECO:0007669"/>
    <property type="project" value="UniProtKB-ARBA"/>
</dbReference>
<dbReference type="EC" id="2.8.4.4" evidence="8"/>
<dbReference type="Pfam" id="PF00919">
    <property type="entry name" value="UPF0004"/>
    <property type="match status" value="1"/>
</dbReference>
<dbReference type="CDD" id="cd01335">
    <property type="entry name" value="Radical_SAM"/>
    <property type="match status" value="1"/>
</dbReference>
<dbReference type="GO" id="GO:0035599">
    <property type="term" value="F:aspartic acid methylthiotransferase activity"/>
    <property type="evidence" value="ECO:0007669"/>
    <property type="project" value="TreeGrafter"/>
</dbReference>
<dbReference type="InterPro" id="IPR002792">
    <property type="entry name" value="TRAM_dom"/>
</dbReference>
<comment type="cofactor">
    <cofactor evidence="8">
        <name>[4Fe-4S] cluster</name>
        <dbReference type="ChEBI" id="CHEBI:49883"/>
    </cofactor>
    <text evidence="8">Binds 2 [4Fe-4S] clusters. One cluster is coordinated with 3 cysteines and an exchangeable S-adenosyl-L-methionine.</text>
</comment>
<dbReference type="PANTHER" id="PTHR43837:SF1">
    <property type="entry name" value="RIBOSOMAL PROTEIN US12 METHYLTHIOTRANSFERASE RIMO"/>
    <property type="match status" value="1"/>
</dbReference>
<evidence type="ECO:0000259" key="11">
    <source>
        <dbReference type="PROSITE" id="PS51918"/>
    </source>
</evidence>
<evidence type="ECO:0000313" key="12">
    <source>
        <dbReference type="EMBL" id="SHI70898.1"/>
    </source>
</evidence>
<dbReference type="InterPro" id="IPR005839">
    <property type="entry name" value="Methylthiotransferase"/>
</dbReference>
<evidence type="ECO:0000256" key="3">
    <source>
        <dbReference type="ARBA" id="ARBA00022679"/>
    </source>
</evidence>
<dbReference type="SFLD" id="SFLDS00029">
    <property type="entry name" value="Radical_SAM"/>
    <property type="match status" value="1"/>
</dbReference>
<protein>
    <recommendedName>
        <fullName evidence="8">Ribosomal protein uS12 methylthiotransferase RimO</fullName>
        <shortName evidence="8">uS12 MTTase</shortName>
        <shortName evidence="8">uS12 methylthiotransferase</shortName>
        <ecNumber evidence="8">2.8.4.4</ecNumber>
    </recommendedName>
    <alternativeName>
        <fullName evidence="8">Ribosomal protein uS12 (aspartate-C(3))-methylthiotransferase</fullName>
    </alternativeName>
    <alternativeName>
        <fullName evidence="8">Ribosome maturation factor RimO</fullName>
    </alternativeName>
</protein>
<dbReference type="SFLD" id="SFLDG01061">
    <property type="entry name" value="methylthiotransferase"/>
    <property type="match status" value="1"/>
</dbReference>
<dbReference type="AlphaFoldDB" id="A0A1M6DD12"/>
<dbReference type="InterPro" id="IPR023404">
    <property type="entry name" value="rSAM_horseshoe"/>
</dbReference>
<dbReference type="InterPro" id="IPR013848">
    <property type="entry name" value="Methylthiotransferase_N"/>
</dbReference>
<evidence type="ECO:0000259" key="9">
    <source>
        <dbReference type="PROSITE" id="PS50926"/>
    </source>
</evidence>
<dbReference type="GO" id="GO:0005829">
    <property type="term" value="C:cytosol"/>
    <property type="evidence" value="ECO:0007669"/>
    <property type="project" value="TreeGrafter"/>
</dbReference>
<name>A0A1M6DD12_9CLOT</name>
<reference evidence="12 13" key="1">
    <citation type="submission" date="2016-11" db="EMBL/GenBank/DDBJ databases">
        <authorList>
            <person name="Jaros S."/>
            <person name="Januszkiewicz K."/>
            <person name="Wedrychowicz H."/>
        </authorList>
    </citation>
    <scope>NUCLEOTIDE SEQUENCE [LARGE SCALE GENOMIC DNA]</scope>
    <source>
        <strain evidence="12 13">DSM 21864</strain>
    </source>
</reference>
<evidence type="ECO:0000256" key="6">
    <source>
        <dbReference type="ARBA" id="ARBA00023004"/>
    </source>
</evidence>
<keyword evidence="1 8" id="KW-0004">4Fe-4S</keyword>